<dbReference type="Proteomes" id="UP000603295">
    <property type="component" value="Unassembled WGS sequence"/>
</dbReference>
<keyword evidence="2" id="KW-1185">Reference proteome</keyword>
<sequence length="81" mass="9126">MKVTMKEDHGARLQFAFISEDYPKGKNYIFNNAMSDYDDSQITQFAEALEMLVEGDLQDEIAVLATTKVIVQPAQEQPVQA</sequence>
<name>A0ABQ2CAA3_9LACO</name>
<evidence type="ECO:0000313" key="2">
    <source>
        <dbReference type="Proteomes" id="UP000603295"/>
    </source>
</evidence>
<dbReference type="EMBL" id="BMDS01000016">
    <property type="protein sequence ID" value="GGI64318.1"/>
    <property type="molecule type" value="Genomic_DNA"/>
</dbReference>
<proteinExistence type="predicted"/>
<evidence type="ECO:0008006" key="3">
    <source>
        <dbReference type="Google" id="ProtNLM"/>
    </source>
</evidence>
<gene>
    <name evidence="1" type="ORF">GCM10011459_21520</name>
</gene>
<accession>A0ABQ2CAA3</accession>
<protein>
    <recommendedName>
        <fullName evidence="3">DUF1659 domain-containing protein</fullName>
    </recommendedName>
</protein>
<organism evidence="1 2">
    <name type="scientific">Limosilactobacillus caviae</name>
    <dbReference type="NCBI Taxonomy" id="1769424"/>
    <lineage>
        <taxon>Bacteria</taxon>
        <taxon>Bacillati</taxon>
        <taxon>Bacillota</taxon>
        <taxon>Bacilli</taxon>
        <taxon>Lactobacillales</taxon>
        <taxon>Lactobacillaceae</taxon>
        <taxon>Limosilactobacillus</taxon>
    </lineage>
</organism>
<comment type="caution">
    <text evidence="1">The sequence shown here is derived from an EMBL/GenBank/DDBJ whole genome shotgun (WGS) entry which is preliminary data.</text>
</comment>
<evidence type="ECO:0000313" key="1">
    <source>
        <dbReference type="EMBL" id="GGI64318.1"/>
    </source>
</evidence>
<reference evidence="2" key="1">
    <citation type="journal article" date="2019" name="Int. J. Syst. Evol. Microbiol.">
        <title>The Global Catalogue of Microorganisms (GCM) 10K type strain sequencing project: providing services to taxonomists for standard genome sequencing and annotation.</title>
        <authorList>
            <consortium name="The Broad Institute Genomics Platform"/>
            <consortium name="The Broad Institute Genome Sequencing Center for Infectious Disease"/>
            <person name="Wu L."/>
            <person name="Ma J."/>
        </authorList>
    </citation>
    <scope>NUCLEOTIDE SEQUENCE [LARGE SCALE GENOMIC DNA]</scope>
    <source>
        <strain evidence="2">CCM 8609</strain>
    </source>
</reference>
<dbReference type="RefSeq" id="WP_153710997.1">
    <property type="nucleotide sequence ID" value="NZ_BMDS01000016.1"/>
</dbReference>